<protein>
    <recommendedName>
        <fullName evidence="7">Protein DEHYDRATION-INDUCED 19 homolog 4-like</fullName>
    </recommendedName>
</protein>
<dbReference type="AlphaFoldDB" id="A0A803MTT0"/>
<dbReference type="KEGG" id="cqi:110692728"/>
<dbReference type="PANTHER" id="PTHR31875">
    <property type="entry name" value="PROTEIN DEHYDRATION-INDUCED 19"/>
    <property type="match status" value="1"/>
</dbReference>
<dbReference type="EnsemblPlants" id="AUR62035071-RA">
    <property type="protein sequence ID" value="AUR62035071-RA:cds"/>
    <property type="gene ID" value="AUR62035071"/>
</dbReference>
<dbReference type="InterPro" id="IPR027935">
    <property type="entry name" value="Di19_C"/>
</dbReference>
<evidence type="ECO:0000256" key="1">
    <source>
        <dbReference type="ARBA" id="ARBA00007109"/>
    </source>
</evidence>
<dbReference type="Proteomes" id="UP000596660">
    <property type="component" value="Unplaced"/>
</dbReference>
<reference evidence="5" key="2">
    <citation type="submission" date="2021-03" db="UniProtKB">
        <authorList>
            <consortium name="EnsemblPlants"/>
        </authorList>
    </citation>
    <scope>IDENTIFICATION</scope>
</reference>
<dbReference type="OrthoDB" id="6270329at2759"/>
<dbReference type="InterPro" id="IPR033347">
    <property type="entry name" value="Di19"/>
</dbReference>
<dbReference type="InterPro" id="IPR008598">
    <property type="entry name" value="Di19_Zn-bd"/>
</dbReference>
<accession>A0A803MTT0</accession>
<dbReference type="PANTHER" id="PTHR31875:SF23">
    <property type="entry name" value="PROTEIN DEHYDRATION-INDUCED 19 HOMOLOG 4"/>
    <property type="match status" value="1"/>
</dbReference>
<reference evidence="5" key="1">
    <citation type="journal article" date="2017" name="Nature">
        <title>The genome of Chenopodium quinoa.</title>
        <authorList>
            <person name="Jarvis D.E."/>
            <person name="Ho Y.S."/>
            <person name="Lightfoot D.J."/>
            <person name="Schmoeckel S.M."/>
            <person name="Li B."/>
            <person name="Borm T.J.A."/>
            <person name="Ohyanagi H."/>
            <person name="Mineta K."/>
            <person name="Michell C.T."/>
            <person name="Saber N."/>
            <person name="Kharbatia N.M."/>
            <person name="Rupper R.R."/>
            <person name="Sharp A.R."/>
            <person name="Dally N."/>
            <person name="Boughton B.A."/>
            <person name="Woo Y.H."/>
            <person name="Gao G."/>
            <person name="Schijlen E.G.W.M."/>
            <person name="Guo X."/>
            <person name="Momin A.A."/>
            <person name="Negrao S."/>
            <person name="Al-Babili S."/>
            <person name="Gehring C."/>
            <person name="Roessner U."/>
            <person name="Jung C."/>
            <person name="Murphy K."/>
            <person name="Arold S.T."/>
            <person name="Gojobori T."/>
            <person name="van der Linden C.G."/>
            <person name="van Loo E.N."/>
            <person name="Jellen E.N."/>
            <person name="Maughan P.J."/>
            <person name="Tester M."/>
        </authorList>
    </citation>
    <scope>NUCLEOTIDE SEQUENCE [LARGE SCALE GENOMIC DNA]</scope>
    <source>
        <strain evidence="5">cv. PI 614886</strain>
    </source>
</reference>
<dbReference type="Pfam" id="PF05605">
    <property type="entry name" value="zf-Di19"/>
    <property type="match status" value="1"/>
</dbReference>
<evidence type="ECO:0000256" key="2">
    <source>
        <dbReference type="SAM" id="MobiDB-lite"/>
    </source>
</evidence>
<feature type="region of interest" description="Disordered" evidence="2">
    <location>
        <begin position="161"/>
        <end position="200"/>
    </location>
</feature>
<feature type="domain" description="Di19 zinc-binding" evidence="3">
    <location>
        <begin position="43"/>
        <end position="96"/>
    </location>
</feature>
<dbReference type="Gramene" id="AUR62035071-RA">
    <property type="protein sequence ID" value="AUR62035071-RA:cds"/>
    <property type="gene ID" value="AUR62035071"/>
</dbReference>
<sequence>MDGGDLWSSRLSSSSSSSFRRYQLRSEAYLGGDDLEVEDDYKQEFSCPFCADEFDIVGLFCHMDEEHQVELKNGVCPVCAKRVGMDMVGHITMQHGNILKVQRRRRLRRGVPNSMFSILRKELREGNRQSLFGGSSFTLSSSNPDPDPLLSSLIYSSSSAEELGKGEPCSSKETSPLPQAVEETIESSQHSVLSEKEHEEKARKCEFVRGLLLSTMLDDIL</sequence>
<keyword evidence="6" id="KW-1185">Reference proteome</keyword>
<name>A0A803MTT0_CHEQI</name>
<evidence type="ECO:0000313" key="6">
    <source>
        <dbReference type="Proteomes" id="UP000596660"/>
    </source>
</evidence>
<evidence type="ECO:0000259" key="3">
    <source>
        <dbReference type="Pfam" id="PF05605"/>
    </source>
</evidence>
<feature type="domain" description="Di19 C-terminal" evidence="4">
    <location>
        <begin position="116"/>
        <end position="216"/>
    </location>
</feature>
<dbReference type="Pfam" id="PF14571">
    <property type="entry name" value="Di19_C"/>
    <property type="match status" value="1"/>
</dbReference>
<evidence type="ECO:0000313" key="5">
    <source>
        <dbReference type="EnsemblPlants" id="AUR62035071-RA:cds"/>
    </source>
</evidence>
<dbReference type="GeneID" id="110692728"/>
<evidence type="ECO:0008006" key="7">
    <source>
        <dbReference type="Google" id="ProtNLM"/>
    </source>
</evidence>
<comment type="similarity">
    <text evidence="1">Belongs to the Di19 family.</text>
</comment>
<evidence type="ECO:0000259" key="4">
    <source>
        <dbReference type="Pfam" id="PF14571"/>
    </source>
</evidence>
<gene>
    <name evidence="5" type="primary">LOC110692728</name>
</gene>
<dbReference type="RefSeq" id="XP_021725466.1">
    <property type="nucleotide sequence ID" value="XM_021869774.1"/>
</dbReference>
<proteinExistence type="inferred from homology"/>
<organism evidence="5 6">
    <name type="scientific">Chenopodium quinoa</name>
    <name type="common">Quinoa</name>
    <dbReference type="NCBI Taxonomy" id="63459"/>
    <lineage>
        <taxon>Eukaryota</taxon>
        <taxon>Viridiplantae</taxon>
        <taxon>Streptophyta</taxon>
        <taxon>Embryophyta</taxon>
        <taxon>Tracheophyta</taxon>
        <taxon>Spermatophyta</taxon>
        <taxon>Magnoliopsida</taxon>
        <taxon>eudicotyledons</taxon>
        <taxon>Gunneridae</taxon>
        <taxon>Pentapetalae</taxon>
        <taxon>Caryophyllales</taxon>
        <taxon>Chenopodiaceae</taxon>
        <taxon>Chenopodioideae</taxon>
        <taxon>Atripliceae</taxon>
        <taxon>Chenopodium</taxon>
    </lineage>
</organism>